<organism evidence="2 3">
    <name type="scientific">Desulfuromonas versatilis</name>
    <dbReference type="NCBI Taxonomy" id="2802975"/>
    <lineage>
        <taxon>Bacteria</taxon>
        <taxon>Pseudomonadati</taxon>
        <taxon>Thermodesulfobacteriota</taxon>
        <taxon>Desulfuromonadia</taxon>
        <taxon>Desulfuromonadales</taxon>
        <taxon>Desulfuromonadaceae</taxon>
        <taxon>Desulfuromonas</taxon>
    </lineage>
</organism>
<accession>A0ABM8I1B2</accession>
<dbReference type="EMBL" id="AP024355">
    <property type="protein sequence ID" value="BCR06704.1"/>
    <property type="molecule type" value="Genomic_DNA"/>
</dbReference>
<protein>
    <submittedName>
        <fullName evidence="2">Uncharacterized protein</fullName>
    </submittedName>
</protein>
<reference evidence="2 3" key="2">
    <citation type="journal article" date="2021" name="Int. J. Syst. Evol. Microbiol.">
        <title>Isolation and Polyphasic Characterization of Desulfuromonas versatilis sp. Nov., an Electrogenic Bacteria Capable of Versatile Metabolism Isolated from a Graphene Oxide-Reducing Enrichment Culture.</title>
        <authorList>
            <person name="Xie L."/>
            <person name="Yoshida N."/>
            <person name="Ishii S."/>
            <person name="Meng L."/>
        </authorList>
    </citation>
    <scope>NUCLEOTIDE SEQUENCE [LARGE SCALE GENOMIC DNA]</scope>
    <source>
        <strain evidence="2 3">NIT-T3</strain>
    </source>
</reference>
<name>A0ABM8I1B2_9BACT</name>
<feature type="transmembrane region" description="Helical" evidence="1">
    <location>
        <begin position="21"/>
        <end position="43"/>
    </location>
</feature>
<gene>
    <name evidence="2" type="ORF">DESUT3_37730</name>
</gene>
<keyword evidence="1" id="KW-1133">Transmembrane helix</keyword>
<proteinExistence type="predicted"/>
<dbReference type="Proteomes" id="UP001319827">
    <property type="component" value="Chromosome"/>
</dbReference>
<reference evidence="2 3" key="1">
    <citation type="journal article" date="2016" name="C (Basel)">
        <title>Selective Growth of and Electricity Production by Marine Exoelectrogenic Bacteria in Self-Aggregated Hydrogel of Microbially Reduced Graphene Oxide.</title>
        <authorList>
            <person name="Yoshida N."/>
            <person name="Goto Y."/>
            <person name="Miyata Y."/>
        </authorList>
    </citation>
    <scope>NUCLEOTIDE SEQUENCE [LARGE SCALE GENOMIC DNA]</scope>
    <source>
        <strain evidence="2 3">NIT-T3</strain>
    </source>
</reference>
<keyword evidence="1" id="KW-0472">Membrane</keyword>
<evidence type="ECO:0000313" key="2">
    <source>
        <dbReference type="EMBL" id="BCR06704.1"/>
    </source>
</evidence>
<keyword evidence="3" id="KW-1185">Reference proteome</keyword>
<sequence length="45" mass="5397">MTASLWRRARRRYRKSAQFRFWCGAIMFVLGVAFVYKVLAPLICR</sequence>
<evidence type="ECO:0000256" key="1">
    <source>
        <dbReference type="SAM" id="Phobius"/>
    </source>
</evidence>
<evidence type="ECO:0000313" key="3">
    <source>
        <dbReference type="Proteomes" id="UP001319827"/>
    </source>
</evidence>
<dbReference type="RefSeq" id="WP_221250088.1">
    <property type="nucleotide sequence ID" value="NZ_AP024355.1"/>
</dbReference>
<keyword evidence="1" id="KW-0812">Transmembrane</keyword>